<dbReference type="NCBIfam" id="NF010193">
    <property type="entry name" value="PRK13672.1"/>
    <property type="match status" value="1"/>
</dbReference>
<dbReference type="Pfam" id="PF06855">
    <property type="entry name" value="YozE_SAM_like"/>
    <property type="match status" value="1"/>
</dbReference>
<organism evidence="2 3">
    <name type="scientific">Salirhabdus euzebyi</name>
    <dbReference type="NCBI Taxonomy" id="394506"/>
    <lineage>
        <taxon>Bacteria</taxon>
        <taxon>Bacillati</taxon>
        <taxon>Bacillota</taxon>
        <taxon>Bacilli</taxon>
        <taxon>Bacillales</taxon>
        <taxon>Bacillaceae</taxon>
        <taxon>Salirhabdus</taxon>
    </lineage>
</organism>
<dbReference type="SUPFAM" id="SSF140652">
    <property type="entry name" value="YozE-like"/>
    <property type="match status" value="1"/>
</dbReference>
<dbReference type="PIRSF" id="PIRSF037262">
    <property type="entry name" value="UCP037262"/>
    <property type="match status" value="1"/>
</dbReference>
<dbReference type="Proteomes" id="UP000581688">
    <property type="component" value="Unassembled WGS sequence"/>
</dbReference>
<keyword evidence="3" id="KW-1185">Reference proteome</keyword>
<dbReference type="InterPro" id="IPR036806">
    <property type="entry name" value="YozE_SAM-like_sf"/>
</dbReference>
<dbReference type="InterPro" id="IPR023089">
    <property type="entry name" value="YozE_SAM-like"/>
</dbReference>
<gene>
    <name evidence="2" type="ORF">HNQ94_000722</name>
</gene>
<protein>
    <submittedName>
        <fullName evidence="2">Uncharacterized protein YozE (UPF0346 family)</fullName>
    </submittedName>
</protein>
<dbReference type="EMBL" id="JACHGH010000002">
    <property type="protein sequence ID" value="MBB6452277.1"/>
    <property type="molecule type" value="Genomic_DNA"/>
</dbReference>
<dbReference type="AlphaFoldDB" id="A0A841PTG3"/>
<feature type="domain" description="YozE SAM-like" evidence="1">
    <location>
        <begin position="3"/>
        <end position="68"/>
    </location>
</feature>
<comment type="caution">
    <text evidence="2">The sequence shown here is derived from an EMBL/GenBank/DDBJ whole genome shotgun (WGS) entry which is preliminary data.</text>
</comment>
<sequence>MRSFYHFMMKYRGMKKNALERQLADWIFQDHDFPKHSTSHDEISRYLEWNIPFSSALQVFDELWEVYEAEVLE</sequence>
<proteinExistence type="predicted"/>
<evidence type="ECO:0000313" key="3">
    <source>
        <dbReference type="Proteomes" id="UP000581688"/>
    </source>
</evidence>
<dbReference type="Gene3D" id="1.10.150.260">
    <property type="entry name" value="YozE SAM-like"/>
    <property type="match status" value="1"/>
</dbReference>
<accession>A0A841PTG3</accession>
<evidence type="ECO:0000313" key="2">
    <source>
        <dbReference type="EMBL" id="MBB6452277.1"/>
    </source>
</evidence>
<dbReference type="RefSeq" id="WP_174495048.1">
    <property type="nucleotide sequence ID" value="NZ_CADDWK010000002.1"/>
</dbReference>
<reference evidence="2 3" key="1">
    <citation type="submission" date="2020-08" db="EMBL/GenBank/DDBJ databases">
        <title>Genomic Encyclopedia of Type Strains, Phase IV (KMG-IV): sequencing the most valuable type-strain genomes for metagenomic binning, comparative biology and taxonomic classification.</title>
        <authorList>
            <person name="Goeker M."/>
        </authorList>
    </citation>
    <scope>NUCLEOTIDE SEQUENCE [LARGE SCALE GENOMIC DNA]</scope>
    <source>
        <strain evidence="2 3">DSM 19612</strain>
    </source>
</reference>
<name>A0A841PTG3_9BACI</name>
<evidence type="ECO:0000259" key="1">
    <source>
        <dbReference type="Pfam" id="PF06855"/>
    </source>
</evidence>
<dbReference type="InterPro" id="IPR010673">
    <property type="entry name" value="UPF0346"/>
</dbReference>